<keyword evidence="3" id="KW-1185">Reference proteome</keyword>
<name>A0A3D8RNR9_9HELO</name>
<dbReference type="AlphaFoldDB" id="A0A3D8RNR9"/>
<protein>
    <recommendedName>
        <fullName evidence="4">Transcription factor domain-containing protein</fullName>
    </recommendedName>
</protein>
<comment type="caution">
    <text evidence="2">The sequence shown here is derived from an EMBL/GenBank/DDBJ whole genome shotgun (WGS) entry which is preliminary data.</text>
</comment>
<gene>
    <name evidence="2" type="ORF">BP6252_06686</name>
</gene>
<sequence>MPRAPPFQTTLTFVVRTQNSLKDPLEKSTVNSHIARVTHERRRKKEGARQKLVRVQEQESDSDDSSSLQLAASPYQLLGSGRADPFDSQSVVINASVDWLLSFVRDCLMPPTGKSVAQKQRALAWNAQFIQDVSFALQDECLAYAYLSRFAAILSTILVDNRLKILALTYKAEVSSRLRLRLRAQRPSDYGNIESICWLIYSLLAADVAAQDYAAASLHGKILRCLLQPEGKPVPFLENRRLVRSILWQDTQRATLTLTRTSFELDQFVRHFLPEIPKSMDEWYDLLDDLLPSEGSGRPTIVLDEVLQCRDFRLMFSETKLYFSTIKVAVANTTLINDLTFALATRSILMQAHLVNKYTTFKTEADGLDPPDPSNVLHRHAFMSLATLYWIRFACLHENSLNPNSPGEWTRAPFIGRQRAATALKPLILETAGNSLIYGAGPGIIRALRQIMTYTKEYAMSMVNDPETKFRLWALYVGAIAEQAQDGFDGTEEKAHGNWHNIEFVQHAGLMGLYQWEEVEDKLKKFLYVEHIGVGARKWFVWFQSKEGFS</sequence>
<reference evidence="2 3" key="1">
    <citation type="journal article" date="2018" name="IMA Fungus">
        <title>IMA Genome-F 9: Draft genome sequence of Annulohypoxylon stygium, Aspergillus mulundensis, Berkeleyomyces basicola (syn. Thielaviopsis basicola), Ceratocystis smalleyi, two Cercospora beticola strains, Coleophoma cylindrospora, Fusarium fracticaudum, Phialophora cf. hyalina, and Morchella septimelata.</title>
        <authorList>
            <person name="Wingfield B.D."/>
            <person name="Bills G.F."/>
            <person name="Dong Y."/>
            <person name="Huang W."/>
            <person name="Nel W.J."/>
            <person name="Swalarsk-Parry B.S."/>
            <person name="Vaghefi N."/>
            <person name="Wilken P.M."/>
            <person name="An Z."/>
            <person name="de Beer Z.W."/>
            <person name="De Vos L."/>
            <person name="Chen L."/>
            <person name="Duong T.A."/>
            <person name="Gao Y."/>
            <person name="Hammerbacher A."/>
            <person name="Kikkert J.R."/>
            <person name="Li Y."/>
            <person name="Li H."/>
            <person name="Li K."/>
            <person name="Li Q."/>
            <person name="Liu X."/>
            <person name="Ma X."/>
            <person name="Naidoo K."/>
            <person name="Pethybridge S.J."/>
            <person name="Sun J."/>
            <person name="Steenkamp E.T."/>
            <person name="van der Nest M.A."/>
            <person name="van Wyk S."/>
            <person name="Wingfield M.J."/>
            <person name="Xiong C."/>
            <person name="Yue Q."/>
            <person name="Zhang X."/>
        </authorList>
    </citation>
    <scope>NUCLEOTIDE SEQUENCE [LARGE SCALE GENOMIC DNA]</scope>
    <source>
        <strain evidence="2 3">BP6252</strain>
    </source>
</reference>
<dbReference type="EMBL" id="PDLM01000006">
    <property type="protein sequence ID" value="RDW75544.1"/>
    <property type="molecule type" value="Genomic_DNA"/>
</dbReference>
<evidence type="ECO:0000256" key="1">
    <source>
        <dbReference type="SAM" id="MobiDB-lite"/>
    </source>
</evidence>
<accession>A0A3D8RNR9</accession>
<feature type="region of interest" description="Disordered" evidence="1">
    <location>
        <begin position="36"/>
        <end position="67"/>
    </location>
</feature>
<organism evidence="2 3">
    <name type="scientific">Coleophoma cylindrospora</name>
    <dbReference type="NCBI Taxonomy" id="1849047"/>
    <lineage>
        <taxon>Eukaryota</taxon>
        <taxon>Fungi</taxon>
        <taxon>Dikarya</taxon>
        <taxon>Ascomycota</taxon>
        <taxon>Pezizomycotina</taxon>
        <taxon>Leotiomycetes</taxon>
        <taxon>Helotiales</taxon>
        <taxon>Dermateaceae</taxon>
        <taxon>Coleophoma</taxon>
    </lineage>
</organism>
<dbReference type="PANTHER" id="PTHR37540">
    <property type="entry name" value="TRANSCRIPTION FACTOR (ACR-2), PUTATIVE-RELATED-RELATED"/>
    <property type="match status" value="1"/>
</dbReference>
<dbReference type="Proteomes" id="UP000256645">
    <property type="component" value="Unassembled WGS sequence"/>
</dbReference>
<evidence type="ECO:0000313" key="3">
    <source>
        <dbReference type="Proteomes" id="UP000256645"/>
    </source>
</evidence>
<proteinExistence type="predicted"/>
<dbReference type="OrthoDB" id="4159995at2759"/>
<dbReference type="PANTHER" id="PTHR37540:SF5">
    <property type="entry name" value="TRANSCRIPTION FACTOR DOMAIN-CONTAINING PROTEIN"/>
    <property type="match status" value="1"/>
</dbReference>
<evidence type="ECO:0000313" key="2">
    <source>
        <dbReference type="EMBL" id="RDW75544.1"/>
    </source>
</evidence>
<evidence type="ECO:0008006" key="4">
    <source>
        <dbReference type="Google" id="ProtNLM"/>
    </source>
</evidence>